<dbReference type="PRINTS" id="PR00455">
    <property type="entry name" value="HTHTETR"/>
</dbReference>
<evidence type="ECO:0000256" key="4">
    <source>
        <dbReference type="PROSITE-ProRule" id="PRU00335"/>
    </source>
</evidence>
<dbReference type="EMBL" id="CP076642">
    <property type="protein sequence ID" value="QXO16164.1"/>
    <property type="molecule type" value="Genomic_DNA"/>
</dbReference>
<dbReference type="SUPFAM" id="SSF46689">
    <property type="entry name" value="Homeodomain-like"/>
    <property type="match status" value="1"/>
</dbReference>
<keyword evidence="7" id="KW-1185">Reference proteome</keyword>
<accession>A0A975U6K8</accession>
<dbReference type="InterPro" id="IPR036271">
    <property type="entry name" value="Tet_transcr_reg_TetR-rel_C_sf"/>
</dbReference>
<sequence length="187" mass="20953">MNDKRELLIETALTLFYRHGIRAVGINEVLKQSGIAKKTLYHHFAGKEELIAAALEHRDTLFFDWLSAEMAQYSPGLPAIRGLFTALDRWLHGEVEQLSPFRGCFFINTVVEYGQEAEGLRETCQQHKQKVRTLIQSCLTQQQQAQPGLLDTLCLLKEGAIVTAQVNNDSNAARACLPLLESLLSEA</sequence>
<evidence type="ECO:0000256" key="3">
    <source>
        <dbReference type="ARBA" id="ARBA00023163"/>
    </source>
</evidence>
<dbReference type="PANTHER" id="PTHR47506:SF3">
    <property type="entry name" value="HTH-TYPE TRANSCRIPTIONAL REGULATOR LMRA"/>
    <property type="match status" value="1"/>
</dbReference>
<proteinExistence type="predicted"/>
<dbReference type="KEGG" id="vos:KNV97_01165"/>
<keyword evidence="3" id="KW-0804">Transcription</keyword>
<evidence type="ECO:0000256" key="2">
    <source>
        <dbReference type="ARBA" id="ARBA00023125"/>
    </source>
</evidence>
<dbReference type="InterPro" id="IPR009057">
    <property type="entry name" value="Homeodomain-like_sf"/>
</dbReference>
<dbReference type="PANTHER" id="PTHR47506">
    <property type="entry name" value="TRANSCRIPTIONAL REGULATORY PROTEIN"/>
    <property type="match status" value="1"/>
</dbReference>
<evidence type="ECO:0000313" key="6">
    <source>
        <dbReference type="EMBL" id="QXO16164.1"/>
    </source>
</evidence>
<keyword evidence="1" id="KW-0805">Transcription regulation</keyword>
<feature type="domain" description="HTH tetR-type" evidence="5">
    <location>
        <begin position="2"/>
        <end position="62"/>
    </location>
</feature>
<dbReference type="Pfam" id="PF00440">
    <property type="entry name" value="TetR_N"/>
    <property type="match status" value="1"/>
</dbReference>
<dbReference type="SUPFAM" id="SSF48498">
    <property type="entry name" value="Tetracyclin repressor-like, C-terminal domain"/>
    <property type="match status" value="1"/>
</dbReference>
<gene>
    <name evidence="6" type="ORF">KNV97_01165</name>
</gene>
<feature type="DNA-binding region" description="H-T-H motif" evidence="4">
    <location>
        <begin position="25"/>
        <end position="44"/>
    </location>
</feature>
<dbReference type="InterPro" id="IPR001647">
    <property type="entry name" value="HTH_TetR"/>
</dbReference>
<keyword evidence="2 4" id="KW-0238">DNA-binding</keyword>
<evidence type="ECO:0000259" key="5">
    <source>
        <dbReference type="PROSITE" id="PS50977"/>
    </source>
</evidence>
<dbReference type="RefSeq" id="WP_136485879.1">
    <property type="nucleotide sequence ID" value="NZ_CP076642.1"/>
</dbReference>
<dbReference type="Pfam" id="PF16925">
    <property type="entry name" value="TetR_C_13"/>
    <property type="match status" value="1"/>
</dbReference>
<dbReference type="GO" id="GO:0003677">
    <property type="term" value="F:DNA binding"/>
    <property type="evidence" value="ECO:0007669"/>
    <property type="project" value="UniProtKB-UniRule"/>
</dbReference>
<dbReference type="InterPro" id="IPR011075">
    <property type="entry name" value="TetR_C"/>
</dbReference>
<protein>
    <submittedName>
        <fullName evidence="6">TetR/AcrR family transcriptional regulator</fullName>
    </submittedName>
</protein>
<evidence type="ECO:0000313" key="7">
    <source>
        <dbReference type="Proteomes" id="UP000694232"/>
    </source>
</evidence>
<reference evidence="6" key="1">
    <citation type="submission" date="2021-06" db="EMBL/GenBank/DDBJ databases">
        <title>Vibrio nov. sp., novel gut bacterium isolated from Yellow Sea oyster.</title>
        <authorList>
            <person name="Muhammad N."/>
            <person name="Nguyen T.H."/>
            <person name="Lee Y.-J."/>
            <person name="Ko J."/>
            <person name="Kim S.-G."/>
        </authorList>
    </citation>
    <scope>NUCLEOTIDE SEQUENCE</scope>
    <source>
        <strain evidence="6">OG9-811</strain>
    </source>
</reference>
<dbReference type="Gene3D" id="1.10.357.10">
    <property type="entry name" value="Tetracycline Repressor, domain 2"/>
    <property type="match status" value="1"/>
</dbReference>
<organism evidence="6 7">
    <name type="scientific">Vibrio ostreae</name>
    <dbReference type="NCBI Taxonomy" id="2841925"/>
    <lineage>
        <taxon>Bacteria</taxon>
        <taxon>Pseudomonadati</taxon>
        <taxon>Pseudomonadota</taxon>
        <taxon>Gammaproteobacteria</taxon>
        <taxon>Vibrionales</taxon>
        <taxon>Vibrionaceae</taxon>
        <taxon>Vibrio</taxon>
    </lineage>
</organism>
<name>A0A975U6K8_9VIBR</name>
<evidence type="ECO:0000256" key="1">
    <source>
        <dbReference type="ARBA" id="ARBA00023015"/>
    </source>
</evidence>
<dbReference type="Proteomes" id="UP000694232">
    <property type="component" value="Chromosome 2"/>
</dbReference>
<dbReference type="AlphaFoldDB" id="A0A975U6K8"/>
<dbReference type="PROSITE" id="PS50977">
    <property type="entry name" value="HTH_TETR_2"/>
    <property type="match status" value="1"/>
</dbReference>